<proteinExistence type="predicted"/>
<keyword evidence="2" id="KW-1133">Transmembrane helix</keyword>
<dbReference type="EMBL" id="CP089977">
    <property type="protein sequence ID" value="UXZ05443.1"/>
    <property type="molecule type" value="Genomic_DNA"/>
</dbReference>
<evidence type="ECO:0000256" key="2">
    <source>
        <dbReference type="SAM" id="Phobius"/>
    </source>
</evidence>
<organism evidence="3 4">
    <name type="scientific">Moraxella nasicaprae</name>
    <dbReference type="NCBI Taxonomy" id="2904122"/>
    <lineage>
        <taxon>Bacteria</taxon>
        <taxon>Pseudomonadati</taxon>
        <taxon>Pseudomonadota</taxon>
        <taxon>Gammaproteobacteria</taxon>
        <taxon>Moraxellales</taxon>
        <taxon>Moraxellaceae</taxon>
        <taxon>Moraxella</taxon>
    </lineage>
</organism>
<keyword evidence="4" id="KW-1185">Reference proteome</keyword>
<accession>A0ABY6F5U3</accession>
<feature type="transmembrane region" description="Helical" evidence="2">
    <location>
        <begin position="75"/>
        <end position="93"/>
    </location>
</feature>
<evidence type="ECO:0000256" key="1">
    <source>
        <dbReference type="SAM" id="Coils"/>
    </source>
</evidence>
<evidence type="ECO:0000313" key="3">
    <source>
        <dbReference type="EMBL" id="UXZ05443.1"/>
    </source>
</evidence>
<reference evidence="3" key="1">
    <citation type="submission" date="2021-12" db="EMBL/GenBank/DDBJ databases">
        <title>taxonomy of Moraxella sp. ZY201224.</title>
        <authorList>
            <person name="Li F."/>
        </authorList>
    </citation>
    <scope>NUCLEOTIDE SEQUENCE</scope>
    <source>
        <strain evidence="3">ZY201224</strain>
    </source>
</reference>
<keyword evidence="2" id="KW-0812">Transmembrane</keyword>
<keyword evidence="1" id="KW-0175">Coiled coil</keyword>
<protein>
    <submittedName>
        <fullName evidence="3">Uncharacterized protein</fullName>
    </submittedName>
</protein>
<evidence type="ECO:0000313" key="4">
    <source>
        <dbReference type="Proteomes" id="UP001063782"/>
    </source>
</evidence>
<keyword evidence="2" id="KW-0472">Membrane</keyword>
<sequence length="519" mass="60897">MDTIWFDFREILTNNYIAGIIASLLAYIGASFLNPRLSKFFKASLCFVFLKYQHWLLTMFGTFSLYYFFNIPLDLAILLSISVVVLFSLVFHLKFSPKIPALIYFGTFYENEKIYLDKNFQTERIDLIIHEEIEKFNQHSYLNKMNILRIIIADIPEFYIIPKNLISINSFFKKTIKDNIVFGFSFFINQEDIIYKSYLNLDNLDTSASFKENIDAIQEVLDNNNLNEREKINLAIKINLMVITQSFNDMFLRFKDLSSLNFSLQDNIKLINEVKQITQEKNITSRNVVMLINNFECSYYRYKAILEFEKNNYDLAINYIVKSLDLNPYFPYNNYEEFKRLFATRYYLEMTSNLWDIYECDTEIFDQKPPKAEIEEFQNILSLRIESNIVLFTIDIVAGYILSRELTDKEIELIEKKLAEINNDVAKLLFKTEILKILPKGHDKLNNLYLERLEESIEILTKIYELDNSFSLITHKIGILKTILGVAKGDDGLISEGTALIKLGFEELKSIGLDLTKDE</sequence>
<feature type="coiled-coil region" evidence="1">
    <location>
        <begin position="404"/>
        <end position="431"/>
    </location>
</feature>
<dbReference type="Proteomes" id="UP001063782">
    <property type="component" value="Chromosome"/>
</dbReference>
<name>A0ABY6F5U3_9GAMM</name>
<dbReference type="RefSeq" id="WP_263076940.1">
    <property type="nucleotide sequence ID" value="NZ_CP089977.1"/>
</dbReference>
<gene>
    <name evidence="3" type="ORF">LU297_03045</name>
</gene>
<feature type="transmembrane region" description="Helical" evidence="2">
    <location>
        <begin position="45"/>
        <end position="69"/>
    </location>
</feature>
<feature type="transmembrane region" description="Helical" evidence="2">
    <location>
        <begin position="16"/>
        <end position="33"/>
    </location>
</feature>